<feature type="compositionally biased region" description="Polar residues" evidence="2">
    <location>
        <begin position="176"/>
        <end position="200"/>
    </location>
</feature>
<comment type="catalytic activity">
    <reaction evidence="1">
        <text>RNA(n) + a ribonucleoside 5'-triphosphate = RNA(n+1) + diphosphate</text>
        <dbReference type="Rhea" id="RHEA:21248"/>
        <dbReference type="Rhea" id="RHEA-COMP:14527"/>
        <dbReference type="Rhea" id="RHEA-COMP:17342"/>
        <dbReference type="ChEBI" id="CHEBI:33019"/>
        <dbReference type="ChEBI" id="CHEBI:61557"/>
        <dbReference type="ChEBI" id="CHEBI:140395"/>
        <dbReference type="EC" id="2.7.7.48"/>
    </reaction>
</comment>
<dbReference type="GO" id="GO:0030422">
    <property type="term" value="P:siRNA processing"/>
    <property type="evidence" value="ECO:0007669"/>
    <property type="project" value="TreeGrafter"/>
</dbReference>
<dbReference type="Pfam" id="PF05183">
    <property type="entry name" value="RdRP"/>
    <property type="match status" value="1"/>
</dbReference>
<feature type="compositionally biased region" description="Pro residues" evidence="2">
    <location>
        <begin position="162"/>
        <end position="171"/>
    </location>
</feature>
<comment type="similarity">
    <text evidence="1">Belongs to the RdRP family.</text>
</comment>
<dbReference type="Proteomes" id="UP000245956">
    <property type="component" value="Unassembled WGS sequence"/>
</dbReference>
<feature type="compositionally biased region" description="Basic and acidic residues" evidence="2">
    <location>
        <begin position="116"/>
        <end position="131"/>
    </location>
</feature>
<sequence length="1240" mass="139507">MDPRPTAEGLKRTIDCLNEAYDLGIRGSTLSPRKQSSTPRTEERLYKKIHFLHFSKSARLARCMKAFHADAHKLLSRSTSIAHHGAKTDDVAYRKAQLQASLLSILDDETFAHGTETKRTSIESLESEPKRPRSRSGRSSSESLDRNDTVDSIPVRSSVGPPDTPPPPNPPRFQATIRSYFSTASSTVRSAPTSNSSSFRSRLEASAPTSKNTSFSEEYDPYPVCTQECRVLEEAWEVSESALSSDPVTPSEGVRRVPGTLKDSLSWPDLAFPGLRMAPLAVKWEVARIALNCSVDCDSISDLKYEPNESWHNQVALRKRLATHRSFEGKVLPPPSEPNAWALALGPFQSSDTAVCLKAELTYASDEGGPIYHARLMPLQLDRGNRLIRRFGADRFLEVTMPSPAETKDLPDALKNVPEFSEQVIRWLTQDTHRLLDRDWASFYTSKPKRTAKSSKGKTVSLERIYLFAVGGDNFQTPHTRGSVPPGDEALLPGCRTSMKLSTLLEWAVGIQHNATDQAAKLFTRIALSLTKTRATVVVAHQDIRHRDKDLGESQHVMNDGAARMSRTLAKKIADHLELDATPAAYQGRFGCAKGMWIVDVRDDGLDGDEWIETYPSQRKWKCPFEDPQHRTFEVKDWSRELRTAALNQQFIPVLEACAVDEDRMRNAIAAHLTNSLRTELKAGKTALSNPAEMRRWLTQFGQASETKSHKPFMGGLPSSDEDAVAYLLDAGFDQRQNCFVQDLCVALVRKKMETLKTKMHVRVPRSSYLFMVPDFWNILKENEVHVSFSNRFQVDGFSDTLLEGMDILVGRSPAHLASDIQRVRVISHTTLRRLKDVIVMSTKGTMSLAEKLSGGDYDGDKAWVCWDREIVDTFCNAPVPAGLKVASLVKKNYLERLDVTVKSLTTRPNVEEMCTRFVYTAFSFHMEASLLGTVTNYKEKLSYHRGSIMDERVVWLSNFLSHLVDQGKQGIKFTPDHWARVRREQLQTPLHLDDPDYALERRVSKPSKLRRLRDHILDHLKFSVGVPAISFALADFERTIKGNGGEWFDADLTKPANDFEQECGSWADGRKVLRKLRHDIEEVASAWGLAMGQLRESMKDYSGKVKLIYEMWMSIAPADDVQSSPRVSALMEPWVADPKAKRWTLLKASLTFKIYYRKLPKFVWRVAGRQLCELKCLANGAHSGSSYAFVNPEMYASLRPSKTFTTQLAIRENGAETAESIVASVNELFDGDEWADAYD</sequence>
<dbReference type="PANTHER" id="PTHR23079:SF14">
    <property type="entry name" value="RNA-DEPENDENT RNA POLYMERASE"/>
    <property type="match status" value="1"/>
</dbReference>
<comment type="caution">
    <text evidence="4">The sequence shown here is derived from an EMBL/GenBank/DDBJ whole genome shotgun (WGS) entry which is preliminary data.</text>
</comment>
<dbReference type="AlphaFoldDB" id="A0A2U3E0Y9"/>
<dbReference type="GO" id="GO:0003968">
    <property type="term" value="F:RNA-directed RNA polymerase activity"/>
    <property type="evidence" value="ECO:0007669"/>
    <property type="project" value="UniProtKB-KW"/>
</dbReference>
<feature type="region of interest" description="Disordered" evidence="2">
    <location>
        <begin position="116"/>
        <end position="218"/>
    </location>
</feature>
<dbReference type="GO" id="GO:0003723">
    <property type="term" value="F:RNA binding"/>
    <property type="evidence" value="ECO:0007669"/>
    <property type="project" value="UniProtKB-KW"/>
</dbReference>
<feature type="domain" description="RDRP core" evidence="3">
    <location>
        <begin position="375"/>
        <end position="1025"/>
    </location>
</feature>
<evidence type="ECO:0000259" key="3">
    <source>
        <dbReference type="Pfam" id="PF05183"/>
    </source>
</evidence>
<evidence type="ECO:0000313" key="5">
    <source>
        <dbReference type="Proteomes" id="UP000245956"/>
    </source>
</evidence>
<proteinExistence type="inferred from homology"/>
<evidence type="ECO:0000256" key="1">
    <source>
        <dbReference type="RuleBase" id="RU363098"/>
    </source>
</evidence>
<keyword evidence="1" id="KW-0808">Transferase</keyword>
<protein>
    <recommendedName>
        <fullName evidence="1">RNA-dependent RNA polymerase</fullName>
        <ecNumber evidence="1">2.7.7.48</ecNumber>
    </recommendedName>
</protein>
<accession>A0A2U3E0Y9</accession>
<keyword evidence="1" id="KW-0694">RNA-binding</keyword>
<dbReference type="PANTHER" id="PTHR23079">
    <property type="entry name" value="RNA-DEPENDENT RNA POLYMERASE"/>
    <property type="match status" value="1"/>
</dbReference>
<evidence type="ECO:0000256" key="2">
    <source>
        <dbReference type="SAM" id="MobiDB-lite"/>
    </source>
</evidence>
<keyword evidence="1" id="KW-0696">RNA-directed RNA polymerase</keyword>
<dbReference type="EC" id="2.7.7.48" evidence="1"/>
<reference evidence="4 5" key="1">
    <citation type="journal article" date="2016" name="Front. Microbiol.">
        <title>Genome and transcriptome sequences reveal the specific parasitism of the nematophagous Purpureocillium lilacinum 36-1.</title>
        <authorList>
            <person name="Xie J."/>
            <person name="Li S."/>
            <person name="Mo C."/>
            <person name="Xiao X."/>
            <person name="Peng D."/>
            <person name="Wang G."/>
            <person name="Xiao Y."/>
        </authorList>
    </citation>
    <scope>NUCLEOTIDE SEQUENCE [LARGE SCALE GENOMIC DNA]</scope>
    <source>
        <strain evidence="4 5">36-1</strain>
    </source>
</reference>
<evidence type="ECO:0000313" key="4">
    <source>
        <dbReference type="EMBL" id="PWI68153.1"/>
    </source>
</evidence>
<dbReference type="GO" id="GO:0031380">
    <property type="term" value="C:nuclear RNA-directed RNA polymerase complex"/>
    <property type="evidence" value="ECO:0007669"/>
    <property type="project" value="TreeGrafter"/>
</dbReference>
<organism evidence="4 5">
    <name type="scientific">Purpureocillium lilacinum</name>
    <name type="common">Paecilomyces lilacinus</name>
    <dbReference type="NCBI Taxonomy" id="33203"/>
    <lineage>
        <taxon>Eukaryota</taxon>
        <taxon>Fungi</taxon>
        <taxon>Dikarya</taxon>
        <taxon>Ascomycota</taxon>
        <taxon>Pezizomycotina</taxon>
        <taxon>Sordariomycetes</taxon>
        <taxon>Hypocreomycetidae</taxon>
        <taxon>Hypocreales</taxon>
        <taxon>Ophiocordycipitaceae</taxon>
        <taxon>Purpureocillium</taxon>
    </lineage>
</organism>
<gene>
    <name evidence="4" type="ORF">PCL_02554</name>
</gene>
<dbReference type="InterPro" id="IPR007855">
    <property type="entry name" value="RDRP"/>
</dbReference>
<keyword evidence="1" id="KW-0548">Nucleotidyltransferase</keyword>
<dbReference type="InterPro" id="IPR057596">
    <property type="entry name" value="RDRP_core"/>
</dbReference>
<dbReference type="Gene3D" id="1.10.8.790">
    <property type="entry name" value="RNA-dependent RNA polymerase, slab domain, helical subdomain-like"/>
    <property type="match status" value="1"/>
</dbReference>
<feature type="compositionally biased region" description="Polar residues" evidence="2">
    <location>
        <begin position="207"/>
        <end position="216"/>
    </location>
</feature>
<dbReference type="EMBL" id="LCWV01000016">
    <property type="protein sequence ID" value="PWI68153.1"/>
    <property type="molecule type" value="Genomic_DNA"/>
</dbReference>
<name>A0A2U3E0Y9_PURLI</name>